<gene>
    <name evidence="2" type="ordered locus">Murru_1157</name>
</gene>
<keyword evidence="3" id="KW-1185">Reference proteome</keyword>
<dbReference type="AlphaFoldDB" id="G2PN77"/>
<sequence>MPSKSMDAPFELMDDGFELLDDNEPTKSRCQKASLN</sequence>
<dbReference type="Proteomes" id="UP000008908">
    <property type="component" value="Chromosome"/>
</dbReference>
<evidence type="ECO:0000256" key="1">
    <source>
        <dbReference type="SAM" id="MobiDB-lite"/>
    </source>
</evidence>
<evidence type="ECO:0000313" key="3">
    <source>
        <dbReference type="Proteomes" id="UP000008908"/>
    </source>
</evidence>
<dbReference type="STRING" id="886377.Murru_1157"/>
<dbReference type="EMBL" id="CP002999">
    <property type="protein sequence ID" value="AEM70201.1"/>
    <property type="molecule type" value="Genomic_DNA"/>
</dbReference>
<reference evidence="3" key="1">
    <citation type="submission" date="2011-08" db="EMBL/GenBank/DDBJ databases">
        <title>The complete genome of Muricauda ruestringensis DSM 13258.</title>
        <authorList>
            <person name="Lucas S."/>
            <person name="Han J."/>
            <person name="Lapidus A."/>
            <person name="Bruce D."/>
            <person name="Goodwin L."/>
            <person name="Pitluck S."/>
            <person name="Peters L."/>
            <person name="Kyrpides N."/>
            <person name="Mavromatis K."/>
            <person name="Ivanova N."/>
            <person name="Ovchinnikova G."/>
            <person name="Teshima H."/>
            <person name="Detter J.C."/>
            <person name="Tapia R."/>
            <person name="Han C."/>
            <person name="Land M."/>
            <person name="Hauser L."/>
            <person name="Markowitz V."/>
            <person name="Cheng J.-F."/>
            <person name="Hugenholtz P."/>
            <person name="Woyke T."/>
            <person name="Wu D."/>
            <person name="Spring S."/>
            <person name="Schroeder M."/>
            <person name="Brambilla E."/>
            <person name="Klenk H.-P."/>
            <person name="Eisen J.A."/>
        </authorList>
    </citation>
    <scope>NUCLEOTIDE SEQUENCE [LARGE SCALE GENOMIC DNA]</scope>
    <source>
        <strain evidence="3">DSM 13258 / LMG 19739 / B1</strain>
    </source>
</reference>
<feature type="compositionally biased region" description="Acidic residues" evidence="1">
    <location>
        <begin position="12"/>
        <end position="23"/>
    </location>
</feature>
<reference evidence="2 3" key="2">
    <citation type="journal article" date="2012" name="Stand. Genomic Sci.">
        <title>Complete genome sequence of the facultatively anaerobic, appendaged bacterium Muricauda ruestringensis type strain (B1(T)).</title>
        <authorList>
            <person name="Huntemann M."/>
            <person name="Teshima H."/>
            <person name="Lapidus A."/>
            <person name="Nolan M."/>
            <person name="Lucas S."/>
            <person name="Hammon N."/>
            <person name="Deshpande S."/>
            <person name="Cheng J.F."/>
            <person name="Tapia R."/>
            <person name="Goodwin L.A."/>
            <person name="Pitluck S."/>
            <person name="Liolios K."/>
            <person name="Pagani I."/>
            <person name="Ivanova N."/>
            <person name="Mavromatis K."/>
            <person name="Mikhailova N."/>
            <person name="Pati A."/>
            <person name="Chen A."/>
            <person name="Palaniappan K."/>
            <person name="Land M."/>
            <person name="Hauser L."/>
            <person name="Pan C."/>
            <person name="Brambilla E.M."/>
            <person name="Rohde M."/>
            <person name="Spring S."/>
            <person name="Goker M."/>
            <person name="Detter J.C."/>
            <person name="Bristow J."/>
            <person name="Eisen J.A."/>
            <person name="Markowitz V."/>
            <person name="Hugenholtz P."/>
            <person name="Kyrpides N.C."/>
            <person name="Klenk H.P."/>
            <person name="Woyke T."/>
        </authorList>
    </citation>
    <scope>NUCLEOTIDE SEQUENCE [LARGE SCALE GENOMIC DNA]</scope>
    <source>
        <strain evidence="3">DSM 13258 / LMG 19739 / B1</strain>
    </source>
</reference>
<name>G2PN77_ALLRU</name>
<accession>G2PN77</accession>
<protein>
    <submittedName>
        <fullName evidence="2">Uncharacterized protein</fullName>
    </submittedName>
</protein>
<dbReference type="HOGENOM" id="CLU_3357147_0_0_10"/>
<organism evidence="2 3">
    <name type="scientific">Allomuricauda ruestringensis (strain DSM 13258 / CIP 107369 / LMG 19739 / B1)</name>
    <name type="common">Muricauda ruestringensis</name>
    <dbReference type="NCBI Taxonomy" id="886377"/>
    <lineage>
        <taxon>Bacteria</taxon>
        <taxon>Pseudomonadati</taxon>
        <taxon>Bacteroidota</taxon>
        <taxon>Flavobacteriia</taxon>
        <taxon>Flavobacteriales</taxon>
        <taxon>Flavobacteriaceae</taxon>
        <taxon>Flagellimonas</taxon>
    </lineage>
</organism>
<proteinExistence type="predicted"/>
<evidence type="ECO:0000313" key="2">
    <source>
        <dbReference type="EMBL" id="AEM70201.1"/>
    </source>
</evidence>
<feature type="region of interest" description="Disordered" evidence="1">
    <location>
        <begin position="1"/>
        <end position="36"/>
    </location>
</feature>
<dbReference type="KEGG" id="mrs:Murru_1157"/>